<dbReference type="AlphaFoldDB" id="A0AAN9N401"/>
<dbReference type="GO" id="GO:0090575">
    <property type="term" value="C:RNA polymerase II transcription regulator complex"/>
    <property type="evidence" value="ECO:0007669"/>
    <property type="project" value="TreeGrafter"/>
</dbReference>
<dbReference type="GO" id="GO:0000977">
    <property type="term" value="F:RNA polymerase II transcription regulatory region sequence-specific DNA binding"/>
    <property type="evidence" value="ECO:0007669"/>
    <property type="project" value="TreeGrafter"/>
</dbReference>
<keyword evidence="5" id="KW-0175">Coiled coil</keyword>
<evidence type="ECO:0000259" key="6">
    <source>
        <dbReference type="PROSITE" id="PS50888"/>
    </source>
</evidence>
<dbReference type="Proteomes" id="UP001367508">
    <property type="component" value="Unassembled WGS sequence"/>
</dbReference>
<evidence type="ECO:0000256" key="5">
    <source>
        <dbReference type="SAM" id="Coils"/>
    </source>
</evidence>
<keyword evidence="3" id="KW-0804">Transcription</keyword>
<keyword evidence="2" id="KW-0805">Transcription regulation</keyword>
<comment type="subcellular location">
    <subcellularLocation>
        <location evidence="1">Nucleus</location>
    </subcellularLocation>
</comment>
<comment type="caution">
    <text evidence="7">The sequence shown here is derived from an EMBL/GenBank/DDBJ whole genome shotgun (WGS) entry which is preliminary data.</text>
</comment>
<dbReference type="GO" id="GO:0046983">
    <property type="term" value="F:protein dimerization activity"/>
    <property type="evidence" value="ECO:0007669"/>
    <property type="project" value="InterPro"/>
</dbReference>
<proteinExistence type="predicted"/>
<dbReference type="InterPro" id="IPR036638">
    <property type="entry name" value="HLH_DNA-bd_sf"/>
</dbReference>
<keyword evidence="8" id="KW-1185">Reference proteome</keyword>
<evidence type="ECO:0000256" key="2">
    <source>
        <dbReference type="ARBA" id="ARBA00023015"/>
    </source>
</evidence>
<dbReference type="GO" id="GO:0000981">
    <property type="term" value="F:DNA-binding transcription factor activity, RNA polymerase II-specific"/>
    <property type="evidence" value="ECO:0007669"/>
    <property type="project" value="TreeGrafter"/>
</dbReference>
<organism evidence="7 8">
    <name type="scientific">Canavalia gladiata</name>
    <name type="common">Sword bean</name>
    <name type="synonym">Dolichos gladiatus</name>
    <dbReference type="NCBI Taxonomy" id="3824"/>
    <lineage>
        <taxon>Eukaryota</taxon>
        <taxon>Viridiplantae</taxon>
        <taxon>Streptophyta</taxon>
        <taxon>Embryophyta</taxon>
        <taxon>Tracheophyta</taxon>
        <taxon>Spermatophyta</taxon>
        <taxon>Magnoliopsida</taxon>
        <taxon>eudicotyledons</taxon>
        <taxon>Gunneridae</taxon>
        <taxon>Pentapetalae</taxon>
        <taxon>rosids</taxon>
        <taxon>fabids</taxon>
        <taxon>Fabales</taxon>
        <taxon>Fabaceae</taxon>
        <taxon>Papilionoideae</taxon>
        <taxon>50 kb inversion clade</taxon>
        <taxon>NPAAA clade</taxon>
        <taxon>indigoferoid/millettioid clade</taxon>
        <taxon>Phaseoleae</taxon>
        <taxon>Canavalia</taxon>
    </lineage>
</organism>
<dbReference type="InterPro" id="IPR015660">
    <property type="entry name" value="MASH1/Ascl1a-like"/>
</dbReference>
<dbReference type="InterPro" id="IPR011598">
    <property type="entry name" value="bHLH_dom"/>
</dbReference>
<name>A0AAN9N401_CANGL</name>
<evidence type="ECO:0000256" key="3">
    <source>
        <dbReference type="ARBA" id="ARBA00023163"/>
    </source>
</evidence>
<evidence type="ECO:0000256" key="4">
    <source>
        <dbReference type="ARBA" id="ARBA00023242"/>
    </source>
</evidence>
<dbReference type="PROSITE" id="PS50888">
    <property type="entry name" value="BHLH"/>
    <property type="match status" value="1"/>
</dbReference>
<dbReference type="FunFam" id="4.10.280.10:FF:000103">
    <property type="entry name" value="Transcription factor bHLH162"/>
    <property type="match status" value="1"/>
</dbReference>
<evidence type="ECO:0000313" key="8">
    <source>
        <dbReference type="Proteomes" id="UP001367508"/>
    </source>
</evidence>
<sequence length="174" mass="19935">MENNPSSSTLTDRKLIERNRRNQMKALYSKLNSVVPHQNSREAKSLPDQIGEATNYIKKLQIKLEKMKEKKENLINIEGSKNVTMNRERVLGLKSPQFKIQQMGSALEVVLITGLNCQFMFNETIRILQEGSEIVNASYKVVENAVFHTIHCEVVESVNASARISEKLNKFLYH</sequence>
<dbReference type="EMBL" id="JAYMYQ010000001">
    <property type="protein sequence ID" value="KAK7362843.1"/>
    <property type="molecule type" value="Genomic_DNA"/>
</dbReference>
<dbReference type="PANTHER" id="PTHR13935:SF90">
    <property type="entry name" value="TRANSCRIPTION FACTOR BHLH162"/>
    <property type="match status" value="1"/>
</dbReference>
<gene>
    <name evidence="7" type="ORF">VNO77_04967</name>
</gene>
<accession>A0AAN9N401</accession>
<dbReference type="Pfam" id="PF00010">
    <property type="entry name" value="HLH"/>
    <property type="match status" value="1"/>
</dbReference>
<dbReference type="Gene3D" id="4.10.280.10">
    <property type="entry name" value="Helix-loop-helix DNA-binding domain"/>
    <property type="match status" value="1"/>
</dbReference>
<feature type="domain" description="BHLH" evidence="6">
    <location>
        <begin position="8"/>
        <end position="60"/>
    </location>
</feature>
<dbReference type="PANTHER" id="PTHR13935">
    <property type="entry name" value="ACHAETE-SCUTE TRANSCRIPTION FACTOR-RELATED"/>
    <property type="match status" value="1"/>
</dbReference>
<protein>
    <recommendedName>
        <fullName evidence="6">BHLH domain-containing protein</fullName>
    </recommendedName>
</protein>
<keyword evidence="4" id="KW-0539">Nucleus</keyword>
<evidence type="ECO:0000256" key="1">
    <source>
        <dbReference type="ARBA" id="ARBA00004123"/>
    </source>
</evidence>
<feature type="coiled-coil region" evidence="5">
    <location>
        <begin position="50"/>
        <end position="77"/>
    </location>
</feature>
<dbReference type="SUPFAM" id="SSF47459">
    <property type="entry name" value="HLH, helix-loop-helix DNA-binding domain"/>
    <property type="match status" value="1"/>
</dbReference>
<dbReference type="SMART" id="SM00353">
    <property type="entry name" value="HLH"/>
    <property type="match status" value="1"/>
</dbReference>
<reference evidence="7 8" key="1">
    <citation type="submission" date="2024-01" db="EMBL/GenBank/DDBJ databases">
        <title>The genomes of 5 underutilized Papilionoideae crops provide insights into root nodulation and disease resistanc.</title>
        <authorList>
            <person name="Jiang F."/>
        </authorList>
    </citation>
    <scope>NUCLEOTIDE SEQUENCE [LARGE SCALE GENOMIC DNA]</scope>
    <source>
        <strain evidence="7">LVBAO_FW01</strain>
        <tissue evidence="7">Leaves</tissue>
    </source>
</reference>
<evidence type="ECO:0000313" key="7">
    <source>
        <dbReference type="EMBL" id="KAK7362843.1"/>
    </source>
</evidence>